<dbReference type="InterPro" id="IPR036812">
    <property type="entry name" value="NAD(P)_OxRdtase_dom_sf"/>
</dbReference>
<feature type="region of interest" description="Disordered" evidence="5">
    <location>
        <begin position="290"/>
        <end position="320"/>
    </location>
</feature>
<accession>A0A835IV87</accession>
<dbReference type="FunFam" id="3.20.20.100:FF:000014">
    <property type="entry name" value="NAD(P)-linked oxidoreductase superfamily protein"/>
    <property type="match status" value="1"/>
</dbReference>
<evidence type="ECO:0000259" key="6">
    <source>
        <dbReference type="Pfam" id="PF00248"/>
    </source>
</evidence>
<evidence type="ECO:0000256" key="3">
    <source>
        <dbReference type="PIRSR" id="PIRSR000097-1"/>
    </source>
</evidence>
<dbReference type="InterPro" id="IPR020471">
    <property type="entry name" value="AKR"/>
</dbReference>
<keyword evidence="2" id="KW-0560">Oxidoreductase</keyword>
<organism evidence="7 8">
    <name type="scientific">Coptis chinensis</name>
    <dbReference type="NCBI Taxonomy" id="261450"/>
    <lineage>
        <taxon>Eukaryota</taxon>
        <taxon>Viridiplantae</taxon>
        <taxon>Streptophyta</taxon>
        <taxon>Embryophyta</taxon>
        <taxon>Tracheophyta</taxon>
        <taxon>Spermatophyta</taxon>
        <taxon>Magnoliopsida</taxon>
        <taxon>Ranunculales</taxon>
        <taxon>Ranunculaceae</taxon>
        <taxon>Coptidoideae</taxon>
        <taxon>Coptis</taxon>
    </lineage>
</organism>
<dbReference type="PANTHER" id="PTHR11732">
    <property type="entry name" value="ALDO/KETO REDUCTASE"/>
    <property type="match status" value="1"/>
</dbReference>
<dbReference type="GO" id="GO:0044550">
    <property type="term" value="P:secondary metabolite biosynthetic process"/>
    <property type="evidence" value="ECO:0007669"/>
    <property type="project" value="UniProtKB-ARBA"/>
</dbReference>
<evidence type="ECO:0000313" key="8">
    <source>
        <dbReference type="Proteomes" id="UP000631114"/>
    </source>
</evidence>
<dbReference type="SUPFAM" id="SSF51430">
    <property type="entry name" value="NAD(P)-linked oxidoreductase"/>
    <property type="match status" value="1"/>
</dbReference>
<dbReference type="PRINTS" id="PR00069">
    <property type="entry name" value="ALDKETRDTASE"/>
</dbReference>
<dbReference type="Pfam" id="PF00248">
    <property type="entry name" value="Aldo_ket_red"/>
    <property type="match status" value="1"/>
</dbReference>
<protein>
    <recommendedName>
        <fullName evidence="6">NADP-dependent oxidoreductase domain-containing protein</fullName>
    </recommendedName>
</protein>
<evidence type="ECO:0000313" key="7">
    <source>
        <dbReference type="EMBL" id="KAF9623292.1"/>
    </source>
</evidence>
<dbReference type="InterPro" id="IPR023210">
    <property type="entry name" value="NADP_OxRdtase_dom"/>
</dbReference>
<dbReference type="Proteomes" id="UP000631114">
    <property type="component" value="Unassembled WGS sequence"/>
</dbReference>
<dbReference type="CDD" id="cd19124">
    <property type="entry name" value="AKR_AKR4A_4B"/>
    <property type="match status" value="1"/>
</dbReference>
<dbReference type="PIRSF" id="PIRSF000097">
    <property type="entry name" value="AKR"/>
    <property type="match status" value="1"/>
</dbReference>
<dbReference type="InterPro" id="IPR018170">
    <property type="entry name" value="Aldo/ket_reductase_CS"/>
</dbReference>
<feature type="domain" description="NADP-dependent oxidoreductase" evidence="6">
    <location>
        <begin position="18"/>
        <end position="291"/>
    </location>
</feature>
<dbReference type="PROSITE" id="PS00062">
    <property type="entry name" value="ALDOKETO_REDUCTASE_2"/>
    <property type="match status" value="1"/>
</dbReference>
<keyword evidence="1" id="KW-0521">NADP</keyword>
<dbReference type="AlphaFoldDB" id="A0A835IV87"/>
<reference evidence="7 8" key="1">
    <citation type="submission" date="2020-10" db="EMBL/GenBank/DDBJ databases">
        <title>The Coptis chinensis genome and diversification of protoberbering-type alkaloids.</title>
        <authorList>
            <person name="Wang B."/>
            <person name="Shu S."/>
            <person name="Song C."/>
            <person name="Liu Y."/>
        </authorList>
    </citation>
    <scope>NUCLEOTIDE SEQUENCE [LARGE SCALE GENOMIC DNA]</scope>
    <source>
        <strain evidence="7">HL-2020</strain>
        <tissue evidence="7">Leaf</tissue>
    </source>
</reference>
<feature type="binding site" evidence="4">
    <location>
        <position position="117"/>
    </location>
    <ligand>
        <name>substrate</name>
    </ligand>
</feature>
<keyword evidence="8" id="KW-1185">Reference proteome</keyword>
<sequence length="320" mass="35962">MGSVPEIILSSGHSMPLLGLGTASIPFAEDEVVKSAILTAIKLGYRHFDTASLYRTEQPLGDAIGEALRHGLIKSRDELFITSRPWLNDNHHDRILPALQTTLQNLQLDYLDLYIIHWPLSIKPGNIRLPGPDEKILLMDFESVWAAMEECQRLGLTRSIGVSNFTCKKLEQILASATIPPAVNQVEVNPLWRQEKLINFCKSKGIVVTAYSPLGTVGISFQGNNNIMECEVLKEIAENKGKTHAQVCLRWVYEQGVGLLVKSFNEARLKENMEIFDWALNEEESKKINQLPQNRGYPGHNFISPDGPFKSEEELWDGEI</sequence>
<name>A0A835IV87_9MAGN</name>
<dbReference type="InterPro" id="IPR044497">
    <property type="entry name" value="AKR4A/B"/>
</dbReference>
<dbReference type="PROSITE" id="PS00063">
    <property type="entry name" value="ALDOKETO_REDUCTASE_3"/>
    <property type="match status" value="1"/>
</dbReference>
<dbReference type="GO" id="GO:0016616">
    <property type="term" value="F:oxidoreductase activity, acting on the CH-OH group of donors, NAD or NADP as acceptor"/>
    <property type="evidence" value="ECO:0007669"/>
    <property type="project" value="InterPro"/>
</dbReference>
<evidence type="ECO:0000256" key="5">
    <source>
        <dbReference type="SAM" id="MobiDB-lite"/>
    </source>
</evidence>
<feature type="active site" description="Proton donor" evidence="3">
    <location>
        <position position="54"/>
    </location>
</feature>
<dbReference type="EMBL" id="JADFTS010000001">
    <property type="protein sequence ID" value="KAF9623292.1"/>
    <property type="molecule type" value="Genomic_DNA"/>
</dbReference>
<comment type="caution">
    <text evidence="7">The sequence shown here is derived from an EMBL/GenBank/DDBJ whole genome shotgun (WGS) entry which is preliminary data.</text>
</comment>
<dbReference type="PROSITE" id="PS00798">
    <property type="entry name" value="ALDOKETO_REDUCTASE_1"/>
    <property type="match status" value="1"/>
</dbReference>
<evidence type="ECO:0000256" key="2">
    <source>
        <dbReference type="ARBA" id="ARBA00023002"/>
    </source>
</evidence>
<evidence type="ECO:0000256" key="1">
    <source>
        <dbReference type="ARBA" id="ARBA00022857"/>
    </source>
</evidence>
<gene>
    <name evidence="7" type="ORF">IFM89_000781</name>
</gene>
<dbReference type="Gene3D" id="3.20.20.100">
    <property type="entry name" value="NADP-dependent oxidoreductase domain"/>
    <property type="match status" value="1"/>
</dbReference>
<dbReference type="OrthoDB" id="416253at2759"/>
<proteinExistence type="predicted"/>
<evidence type="ECO:0000256" key="4">
    <source>
        <dbReference type="PIRSR" id="PIRSR000097-2"/>
    </source>
</evidence>